<reference evidence="1 2" key="1">
    <citation type="submission" date="2019-06" db="EMBL/GenBank/DDBJ databases">
        <title>Complete genome sequence of Janthinobacterium sp. SNU WT3 isolated from diseased rainbow trout.</title>
        <authorList>
            <person name="Oh W.T."/>
            <person name="Park S.C."/>
        </authorList>
    </citation>
    <scope>NUCLEOTIDE SEQUENCE [LARGE SCALE GENOMIC DNA]</scope>
    <source>
        <strain evidence="1 2">SNU WT3</strain>
    </source>
</reference>
<dbReference type="OrthoDB" id="8724542at2"/>
<dbReference type="Proteomes" id="UP000316665">
    <property type="component" value="Chromosome"/>
</dbReference>
<protein>
    <submittedName>
        <fullName evidence="1">Uncharacterized protein</fullName>
    </submittedName>
</protein>
<evidence type="ECO:0000313" key="1">
    <source>
        <dbReference type="EMBL" id="QDG73463.1"/>
    </source>
</evidence>
<dbReference type="KEGG" id="jas:FJQ89_25780"/>
<gene>
    <name evidence="1" type="ORF">FJQ89_25780</name>
</gene>
<sequence length="157" mass="17379">MSHVWIGKFDGTMQCDKESPSIPLGEMREQLARLIGDAAILNAKRTERPMPQLCGLPSGVINAYEITAAGWQLLCDGVAGKQGFFRLDQLEQCSAEQVNVSRLIGTLTASPPHAVRDLVGHPLRVYQSGDGLTRDWRPERCNIETDKESRIVSVWFG</sequence>
<evidence type="ECO:0000313" key="2">
    <source>
        <dbReference type="Proteomes" id="UP000316665"/>
    </source>
</evidence>
<name>A0A4Y6RKI1_9BURK</name>
<organism evidence="1 2">
    <name type="scientific">Janthinobacterium tructae</name>
    <dbReference type="NCBI Taxonomy" id="2590869"/>
    <lineage>
        <taxon>Bacteria</taxon>
        <taxon>Pseudomonadati</taxon>
        <taxon>Pseudomonadota</taxon>
        <taxon>Betaproteobacteria</taxon>
        <taxon>Burkholderiales</taxon>
        <taxon>Oxalobacteraceae</taxon>
        <taxon>Janthinobacterium</taxon>
    </lineage>
</organism>
<accession>A0A4Y6RKI1</accession>
<dbReference type="EMBL" id="CP041185">
    <property type="protein sequence ID" value="QDG73463.1"/>
    <property type="molecule type" value="Genomic_DNA"/>
</dbReference>
<dbReference type="Gene3D" id="3.30.10.10">
    <property type="entry name" value="Trypsin Inhibitor V, subunit A"/>
    <property type="match status" value="1"/>
</dbReference>
<dbReference type="AlphaFoldDB" id="A0A4Y6RKI1"/>
<proteinExistence type="predicted"/>
<keyword evidence="2" id="KW-1185">Reference proteome</keyword>
<dbReference type="RefSeq" id="WP_141172249.1">
    <property type="nucleotide sequence ID" value="NZ_CP041185.1"/>
</dbReference>